<keyword evidence="5 8" id="KW-0472">Membrane</keyword>
<comment type="caution">
    <text evidence="10">The sequence shown here is derived from an EMBL/GenBank/DDBJ whole genome shotgun (WGS) entry which is preliminary data.</text>
</comment>
<accession>A0AAE1H9M9</accession>
<evidence type="ECO:0000256" key="8">
    <source>
        <dbReference type="SAM" id="Phobius"/>
    </source>
</evidence>
<feature type="signal peptide" evidence="9">
    <location>
        <begin position="1"/>
        <end position="26"/>
    </location>
</feature>
<dbReference type="EMBL" id="JAHWGI010000723">
    <property type="protein sequence ID" value="KAK3917382.1"/>
    <property type="molecule type" value="Genomic_DNA"/>
</dbReference>
<dbReference type="PANTHER" id="PTHR42643:SF30">
    <property type="entry name" value="IONOTROPIC RECEPTOR 40A-RELATED"/>
    <property type="match status" value="1"/>
</dbReference>
<dbReference type="InterPro" id="IPR052192">
    <property type="entry name" value="Insect_Ionotropic_Sensory_Rcpt"/>
</dbReference>
<evidence type="ECO:0000313" key="11">
    <source>
        <dbReference type="Proteomes" id="UP001219518"/>
    </source>
</evidence>
<name>A0AAE1H9M9_9NEOP</name>
<evidence type="ECO:0000256" key="7">
    <source>
        <dbReference type="ARBA" id="ARBA00023180"/>
    </source>
</evidence>
<keyword evidence="4 8" id="KW-1133">Transmembrane helix</keyword>
<feature type="transmembrane region" description="Helical" evidence="8">
    <location>
        <begin position="608"/>
        <end position="629"/>
    </location>
</feature>
<feature type="transmembrane region" description="Helical" evidence="8">
    <location>
        <begin position="664"/>
        <end position="684"/>
    </location>
</feature>
<feature type="chain" id="PRO_5042260068" evidence="9">
    <location>
        <begin position="27"/>
        <end position="700"/>
    </location>
</feature>
<evidence type="ECO:0000256" key="1">
    <source>
        <dbReference type="ARBA" id="ARBA00004651"/>
    </source>
</evidence>
<keyword evidence="6 10" id="KW-0675">Receptor</keyword>
<proteinExistence type="predicted"/>
<organism evidence="10 11">
    <name type="scientific">Frankliniella fusca</name>
    <dbReference type="NCBI Taxonomy" id="407009"/>
    <lineage>
        <taxon>Eukaryota</taxon>
        <taxon>Metazoa</taxon>
        <taxon>Ecdysozoa</taxon>
        <taxon>Arthropoda</taxon>
        <taxon>Hexapoda</taxon>
        <taxon>Insecta</taxon>
        <taxon>Pterygota</taxon>
        <taxon>Neoptera</taxon>
        <taxon>Paraneoptera</taxon>
        <taxon>Thysanoptera</taxon>
        <taxon>Terebrantia</taxon>
        <taxon>Thripoidea</taxon>
        <taxon>Thripidae</taxon>
        <taxon>Frankliniella</taxon>
    </lineage>
</organism>
<keyword evidence="11" id="KW-1185">Reference proteome</keyword>
<evidence type="ECO:0000256" key="5">
    <source>
        <dbReference type="ARBA" id="ARBA00023136"/>
    </source>
</evidence>
<dbReference type="AlphaFoldDB" id="A0AAE1H9M9"/>
<evidence type="ECO:0000313" key="10">
    <source>
        <dbReference type="EMBL" id="KAK3917382.1"/>
    </source>
</evidence>
<sequence>MRPPCGFTLLAGATLLLLGAAPAARALPPVTDAGLPPEVACVAELLDAFLPPLNGSLVVEGDIALAPAGRSHFHRLAPQTPRVLMSLMRDTSELDNLKARHRVVMLVPLADVTQVGGFLSRLNIVLPSVRFVLWTRAATRPPVTLHMTAETPVFLCGLPIVLAVSSADGHTGLYVLDGNPPGCRQGLRSLGENHANLLVLTTNSFFFRGTRPHRPGLAFNVSRRDQCGSRQQGGGRSGWSRPVSEVAPRLCTTWSPPPAADDTYATTVVAEDPGPDHHLFRQLLTSVLAASRATISWSSWPGKVLDAQLRLDHCDVAMLVTLGVLDMEVSSHVHYVGPVPMRVTVLVPAGRGPRPLPLAAVTAEFSAELWAGTALALAAVSLALAAAWWCSGRGALAAALQAGALHAVAPLLAQAPPGATAHRPLYAVWLLASVVLAAAYQGLLLSELTRPPADIDSLEQLERSGLDVLLAHDLDRFATDFTSPALRPRVHRVESHEVAGALQRVAERQDAALIVRRTLLLSVELRRLSGEQRRRLHAFELPIHRLMAFALASTGSPMIEPVQRAILRAHEADLFRMYLERSARDLEAAGAAPAGWTRPLTLAEVTPALVLLAAGHCAAALVLLLEVLVHRLQLAAASAVLRWHLTAAGAAPASWTRPLTLAEVTPALVLLAAGHCAAALVLLLEVLVHRLQLVQCCAGT</sequence>
<reference evidence="10" key="2">
    <citation type="journal article" date="2023" name="BMC Genomics">
        <title>Pest status, molecular evolution, and epigenetic factors derived from the genome assembly of Frankliniella fusca, a thysanopteran phytovirus vector.</title>
        <authorList>
            <person name="Catto M.A."/>
            <person name="Labadie P.E."/>
            <person name="Jacobson A.L."/>
            <person name="Kennedy G.G."/>
            <person name="Srinivasan R."/>
            <person name="Hunt B.G."/>
        </authorList>
    </citation>
    <scope>NUCLEOTIDE SEQUENCE</scope>
    <source>
        <strain evidence="10">PL_HMW_Pooled</strain>
    </source>
</reference>
<reference evidence="10" key="1">
    <citation type="submission" date="2021-07" db="EMBL/GenBank/DDBJ databases">
        <authorList>
            <person name="Catto M.A."/>
            <person name="Jacobson A."/>
            <person name="Kennedy G."/>
            <person name="Labadie P."/>
            <person name="Hunt B.G."/>
            <person name="Srinivasan R."/>
        </authorList>
    </citation>
    <scope>NUCLEOTIDE SEQUENCE</scope>
    <source>
        <strain evidence="10">PL_HMW_Pooled</strain>
        <tissue evidence="10">Head</tissue>
    </source>
</reference>
<keyword evidence="9" id="KW-0732">Signal</keyword>
<gene>
    <name evidence="10" type="ORF">KUF71_006913</name>
</gene>
<dbReference type="GO" id="GO:0005886">
    <property type="term" value="C:plasma membrane"/>
    <property type="evidence" value="ECO:0007669"/>
    <property type="project" value="UniProtKB-SubCell"/>
</dbReference>
<dbReference type="PANTHER" id="PTHR42643">
    <property type="entry name" value="IONOTROPIC RECEPTOR 20A-RELATED"/>
    <property type="match status" value="1"/>
</dbReference>
<keyword evidence="2" id="KW-1003">Cell membrane</keyword>
<evidence type="ECO:0000256" key="6">
    <source>
        <dbReference type="ARBA" id="ARBA00023170"/>
    </source>
</evidence>
<evidence type="ECO:0000256" key="4">
    <source>
        <dbReference type="ARBA" id="ARBA00022989"/>
    </source>
</evidence>
<comment type="subcellular location">
    <subcellularLocation>
        <location evidence="1">Cell membrane</location>
        <topology evidence="1">Multi-pass membrane protein</topology>
    </subcellularLocation>
</comment>
<keyword evidence="3 8" id="KW-0812">Transmembrane</keyword>
<keyword evidence="7" id="KW-0325">Glycoprotein</keyword>
<evidence type="ECO:0000256" key="9">
    <source>
        <dbReference type="SAM" id="SignalP"/>
    </source>
</evidence>
<dbReference type="Proteomes" id="UP001219518">
    <property type="component" value="Unassembled WGS sequence"/>
</dbReference>
<evidence type="ECO:0000256" key="3">
    <source>
        <dbReference type="ARBA" id="ARBA00022692"/>
    </source>
</evidence>
<dbReference type="Gene3D" id="1.10.287.70">
    <property type="match status" value="1"/>
</dbReference>
<evidence type="ECO:0000256" key="2">
    <source>
        <dbReference type="ARBA" id="ARBA00022475"/>
    </source>
</evidence>
<protein>
    <submittedName>
        <fullName evidence="10">Glutamate receptor</fullName>
    </submittedName>
</protein>